<evidence type="ECO:0000256" key="1">
    <source>
        <dbReference type="SAM" id="Phobius"/>
    </source>
</evidence>
<proteinExistence type="predicted"/>
<accession>A0AAD4W749</accession>
<protein>
    <submittedName>
        <fullName evidence="2">Uncharacterized protein</fullName>
    </submittedName>
</protein>
<reference evidence="2 3" key="1">
    <citation type="journal article" date="2022" name="G3 (Bethesda)">
        <title>Whole-genome sequence and methylome profiling of the almond [Prunus dulcis (Mill.) D.A. Webb] cultivar 'Nonpareil'.</title>
        <authorList>
            <person name="D'Amico-Willman K.M."/>
            <person name="Ouma W.Z."/>
            <person name="Meulia T."/>
            <person name="Sideli G.M."/>
            <person name="Gradziel T.M."/>
            <person name="Fresnedo-Ramirez J."/>
        </authorList>
    </citation>
    <scope>NUCLEOTIDE SEQUENCE [LARGE SCALE GENOMIC DNA]</scope>
    <source>
        <strain evidence="2">Clone GOH B32 T37-40</strain>
    </source>
</reference>
<gene>
    <name evidence="2" type="ORF">L3X38_017340</name>
</gene>
<evidence type="ECO:0000313" key="2">
    <source>
        <dbReference type="EMBL" id="KAI5338069.1"/>
    </source>
</evidence>
<dbReference type="EMBL" id="JAJFAZ020000003">
    <property type="protein sequence ID" value="KAI5338069.1"/>
    <property type="molecule type" value="Genomic_DNA"/>
</dbReference>
<sequence length="99" mass="11277">MMSIDHDVEDLRVLCSMEVLLPRTVGYTYYSWTSANGADYINLPICFRNQRLRWLNNVLIQLTLPNQSLNDFSQTYAFFGIVAVVLVVPAELSSIQLSC</sequence>
<organism evidence="2 3">
    <name type="scientific">Prunus dulcis</name>
    <name type="common">Almond</name>
    <name type="synonym">Amygdalus dulcis</name>
    <dbReference type="NCBI Taxonomy" id="3755"/>
    <lineage>
        <taxon>Eukaryota</taxon>
        <taxon>Viridiplantae</taxon>
        <taxon>Streptophyta</taxon>
        <taxon>Embryophyta</taxon>
        <taxon>Tracheophyta</taxon>
        <taxon>Spermatophyta</taxon>
        <taxon>Magnoliopsida</taxon>
        <taxon>eudicotyledons</taxon>
        <taxon>Gunneridae</taxon>
        <taxon>Pentapetalae</taxon>
        <taxon>rosids</taxon>
        <taxon>fabids</taxon>
        <taxon>Rosales</taxon>
        <taxon>Rosaceae</taxon>
        <taxon>Amygdaloideae</taxon>
        <taxon>Amygdaleae</taxon>
        <taxon>Prunus</taxon>
    </lineage>
</organism>
<keyword evidence="3" id="KW-1185">Reference proteome</keyword>
<dbReference type="AlphaFoldDB" id="A0AAD4W749"/>
<evidence type="ECO:0000313" key="3">
    <source>
        <dbReference type="Proteomes" id="UP001054821"/>
    </source>
</evidence>
<dbReference type="Proteomes" id="UP001054821">
    <property type="component" value="Chromosome 3"/>
</dbReference>
<keyword evidence="1" id="KW-0472">Membrane</keyword>
<keyword evidence="1" id="KW-1133">Transmembrane helix</keyword>
<feature type="transmembrane region" description="Helical" evidence="1">
    <location>
        <begin position="76"/>
        <end position="95"/>
    </location>
</feature>
<keyword evidence="1" id="KW-0812">Transmembrane</keyword>
<comment type="caution">
    <text evidence="2">The sequence shown here is derived from an EMBL/GenBank/DDBJ whole genome shotgun (WGS) entry which is preliminary data.</text>
</comment>
<name>A0AAD4W749_PRUDU</name>